<dbReference type="PROSITE" id="PS51379">
    <property type="entry name" value="4FE4S_FER_2"/>
    <property type="match status" value="2"/>
</dbReference>
<feature type="binding site" evidence="7">
    <location>
        <position position="142"/>
    </location>
    <ligand>
        <name>[4Fe-4S] cluster</name>
        <dbReference type="ChEBI" id="CHEBI:49883"/>
        <label>2</label>
    </ligand>
</feature>
<feature type="binding site" evidence="7">
    <location>
        <position position="16"/>
    </location>
    <ligand>
        <name>[4Fe-4S] cluster</name>
        <dbReference type="ChEBI" id="CHEBI:49883"/>
        <label>1</label>
    </ligand>
</feature>
<dbReference type="SUPFAM" id="SSF54862">
    <property type="entry name" value="4Fe-4S ferredoxins"/>
    <property type="match status" value="1"/>
</dbReference>
<feature type="binding site" evidence="7">
    <location>
        <position position="139"/>
    </location>
    <ligand>
        <name>[4Fe-4S] cluster</name>
        <dbReference type="ChEBI" id="CHEBI:49883"/>
        <label>2</label>
    </ligand>
</feature>
<dbReference type="PIRSF" id="PIRSF036298">
    <property type="entry name" value="FDH_4Fe4S"/>
    <property type="match status" value="1"/>
</dbReference>
<evidence type="ECO:0000313" key="10">
    <source>
        <dbReference type="Proteomes" id="UP000478463"/>
    </source>
</evidence>
<dbReference type="InterPro" id="IPR051555">
    <property type="entry name" value="FDH_Electron_Transfer_Unit"/>
</dbReference>
<organism evidence="9 10">
    <name type="scientific">Eggerthella guodeyinii</name>
    <dbReference type="NCBI Taxonomy" id="2690837"/>
    <lineage>
        <taxon>Bacteria</taxon>
        <taxon>Bacillati</taxon>
        <taxon>Actinomycetota</taxon>
        <taxon>Coriobacteriia</taxon>
        <taxon>Eggerthellales</taxon>
        <taxon>Eggerthellaceae</taxon>
        <taxon>Eggerthella</taxon>
    </lineage>
</organism>
<proteinExistence type="predicted"/>
<dbReference type="EMBL" id="CP063310">
    <property type="protein sequence ID" value="QOS66771.1"/>
    <property type="molecule type" value="Genomic_DNA"/>
</dbReference>
<dbReference type="GO" id="GO:0015944">
    <property type="term" value="P:formate oxidation"/>
    <property type="evidence" value="ECO:0007669"/>
    <property type="project" value="InterPro"/>
</dbReference>
<sequence>MSEKAILFDSSRCTACRGCQVACKCWNGLPSTLEKNGNPSTGSYQSPMDLNGTTRILVSFHEEAGGDKGVKWAFGRRSCQHCTDAPCAVICPAGAVFKDEATGLVSVDDSKCIGCKYCSTACPFDVPQYREDNGRMNKCTGCLDRIEQGLAPACVTTCQPGALVFGDRDELLAQAKERVGYLQGKGYADAAVYGEDQVGGLHVVQVLKHGVAAHGQVEDPQVNPMVGLTQIMKPVTAVATGVTVAGLAAMFALGIGYKRDKLAYNADTEDTIDVDTGQVVKHGDGQDTESVKEHIMENLGGKKGGNDE</sequence>
<gene>
    <name evidence="9" type="ORF">GS424_009365</name>
</gene>
<accession>A0A6L7ISQ8</accession>
<evidence type="ECO:0000256" key="7">
    <source>
        <dbReference type="PIRSR" id="PIRSR036298-50"/>
    </source>
</evidence>
<dbReference type="PROSITE" id="PS00198">
    <property type="entry name" value="4FE4S_FER_1"/>
    <property type="match status" value="1"/>
</dbReference>
<comment type="subcellular location">
    <subcellularLocation>
        <location evidence="1">Cell envelope</location>
    </subcellularLocation>
</comment>
<keyword evidence="6 7" id="KW-0411">Iron-sulfur</keyword>
<evidence type="ECO:0000256" key="6">
    <source>
        <dbReference type="ARBA" id="ARBA00023014"/>
    </source>
</evidence>
<dbReference type="GO" id="GO:0051539">
    <property type="term" value="F:4 iron, 4 sulfur cluster binding"/>
    <property type="evidence" value="ECO:0007669"/>
    <property type="project" value="UniProtKB-KW"/>
</dbReference>
<feature type="binding site" evidence="7">
    <location>
        <position position="82"/>
    </location>
    <ligand>
        <name>[4Fe-4S] cluster</name>
        <dbReference type="ChEBI" id="CHEBI:49883"/>
        <label>3</label>
    </ligand>
</feature>
<dbReference type="InterPro" id="IPR014603">
    <property type="entry name" value="Formate_DH_Fe-S_su"/>
</dbReference>
<dbReference type="Proteomes" id="UP000478463">
    <property type="component" value="Chromosome"/>
</dbReference>
<feature type="binding site" evidence="7">
    <location>
        <position position="87"/>
    </location>
    <ligand>
        <name>[4Fe-4S] cluster</name>
        <dbReference type="ChEBI" id="CHEBI:49883"/>
        <label>3</label>
    </ligand>
</feature>
<evidence type="ECO:0000256" key="1">
    <source>
        <dbReference type="ARBA" id="ARBA00004196"/>
    </source>
</evidence>
<evidence type="ECO:0000259" key="8">
    <source>
        <dbReference type="PROSITE" id="PS51379"/>
    </source>
</evidence>
<feature type="binding site" evidence="7">
    <location>
        <position position="122"/>
    </location>
    <ligand>
        <name>[4Fe-4S] cluster</name>
        <dbReference type="ChEBI" id="CHEBI:49883"/>
        <label>3</label>
    </ligand>
</feature>
<feature type="binding site" evidence="7">
    <location>
        <position position="154"/>
    </location>
    <ligand>
        <name>[4Fe-4S] cluster</name>
        <dbReference type="ChEBI" id="CHEBI:49883"/>
        <label>2</label>
    </ligand>
</feature>
<keyword evidence="2 7" id="KW-0004">4Fe-4S</keyword>
<dbReference type="GO" id="GO:0045333">
    <property type="term" value="P:cellular respiration"/>
    <property type="evidence" value="ECO:0007669"/>
    <property type="project" value="InterPro"/>
</dbReference>
<feature type="binding site" evidence="7">
    <location>
        <position position="112"/>
    </location>
    <ligand>
        <name>[4Fe-4S] cluster</name>
        <dbReference type="ChEBI" id="CHEBI:49883"/>
        <label>4</label>
    </ligand>
</feature>
<keyword evidence="5 7" id="KW-0408">Iron</keyword>
<comment type="cofactor">
    <cofactor evidence="7">
        <name>[4Fe-4S] cluster</name>
        <dbReference type="ChEBI" id="CHEBI:49883"/>
    </cofactor>
    <text evidence="7">Binds 4 [4Fe-4S] clusters per subunit.</text>
</comment>
<dbReference type="PANTHER" id="PTHR43545">
    <property type="entry name" value="FORMATE DEHYDROGENASE, NITRATE-INDUCIBLE, IRON-SULFUR SUBUNIT"/>
    <property type="match status" value="1"/>
</dbReference>
<dbReference type="PANTHER" id="PTHR43545:SF6">
    <property type="entry name" value="FORMATE DEHYDROGENASE, NITRATE-INDUCIBLE, IRON-SULFUR SUBUNIT"/>
    <property type="match status" value="1"/>
</dbReference>
<keyword evidence="4" id="KW-0677">Repeat</keyword>
<dbReference type="InterPro" id="IPR017900">
    <property type="entry name" value="4Fe4S_Fe_S_CS"/>
</dbReference>
<keyword evidence="3 7" id="KW-0479">Metal-binding</keyword>
<dbReference type="Gene3D" id="3.30.70.20">
    <property type="match status" value="2"/>
</dbReference>
<evidence type="ECO:0000256" key="4">
    <source>
        <dbReference type="ARBA" id="ARBA00022737"/>
    </source>
</evidence>
<feature type="domain" description="4Fe-4S ferredoxin-type" evidence="8">
    <location>
        <begin position="103"/>
        <end position="132"/>
    </location>
</feature>
<evidence type="ECO:0000256" key="2">
    <source>
        <dbReference type="ARBA" id="ARBA00022485"/>
    </source>
</evidence>
<feature type="binding site" evidence="7">
    <location>
        <position position="91"/>
    </location>
    <ligand>
        <name>[4Fe-4S] cluster</name>
        <dbReference type="ChEBI" id="CHEBI:49883"/>
        <label>4</label>
    </ligand>
</feature>
<feature type="binding site" evidence="7">
    <location>
        <position position="118"/>
    </location>
    <ligand>
        <name>[4Fe-4S] cluster</name>
        <dbReference type="ChEBI" id="CHEBI:49883"/>
        <label>4</label>
    </ligand>
</feature>
<dbReference type="GO" id="GO:0046872">
    <property type="term" value="F:metal ion binding"/>
    <property type="evidence" value="ECO:0007669"/>
    <property type="project" value="UniProtKB-KW"/>
</dbReference>
<name>A0A6L7ISQ8_9ACTN</name>
<protein>
    <submittedName>
        <fullName evidence="9">4Fe-4S dicluster domain-containing protein</fullName>
    </submittedName>
</protein>
<dbReference type="Pfam" id="PF13247">
    <property type="entry name" value="Fer4_11"/>
    <property type="match status" value="1"/>
</dbReference>
<feature type="binding site" evidence="7">
    <location>
        <position position="115"/>
    </location>
    <ligand>
        <name>[4Fe-4S] cluster</name>
        <dbReference type="ChEBI" id="CHEBI:49883"/>
        <label>4</label>
    </ligand>
</feature>
<feature type="binding site" evidence="7">
    <location>
        <position position="158"/>
    </location>
    <ligand>
        <name>[4Fe-4S] cluster</name>
        <dbReference type="ChEBI" id="CHEBI:49883"/>
        <label>1</label>
    </ligand>
</feature>
<dbReference type="CDD" id="cd10562">
    <property type="entry name" value="FDH_b_like"/>
    <property type="match status" value="1"/>
</dbReference>
<dbReference type="InterPro" id="IPR017896">
    <property type="entry name" value="4Fe4S_Fe-S-bd"/>
</dbReference>
<feature type="binding site" evidence="7">
    <location>
        <position position="13"/>
    </location>
    <ligand>
        <name>[4Fe-4S] cluster</name>
        <dbReference type="ChEBI" id="CHEBI:49883"/>
        <label>1</label>
    </ligand>
</feature>
<feature type="binding site" evidence="7">
    <location>
        <position position="79"/>
    </location>
    <ligand>
        <name>[4Fe-4S] cluster</name>
        <dbReference type="ChEBI" id="CHEBI:49883"/>
        <label>3</label>
    </ligand>
</feature>
<evidence type="ECO:0000256" key="5">
    <source>
        <dbReference type="ARBA" id="ARBA00023004"/>
    </source>
</evidence>
<evidence type="ECO:0000313" key="9">
    <source>
        <dbReference type="EMBL" id="QOS66771.1"/>
    </source>
</evidence>
<dbReference type="GO" id="GO:0030313">
    <property type="term" value="C:cell envelope"/>
    <property type="evidence" value="ECO:0007669"/>
    <property type="project" value="UniProtKB-SubCell"/>
</dbReference>
<feature type="binding site" evidence="7">
    <location>
        <position position="19"/>
    </location>
    <ligand>
        <name>[4Fe-4S] cluster</name>
        <dbReference type="ChEBI" id="CHEBI:49883"/>
        <label>1</label>
    </ligand>
</feature>
<feature type="domain" description="4Fe-4S ferredoxin-type" evidence="8">
    <location>
        <begin position="4"/>
        <end position="34"/>
    </location>
</feature>
<dbReference type="AlphaFoldDB" id="A0A6L7ISQ8"/>
<reference evidence="9 10" key="1">
    <citation type="submission" date="2020-10" db="EMBL/GenBank/DDBJ databases">
        <title>Eggerthella sp. nov., isolated from human feces.</title>
        <authorList>
            <person name="Yajun G."/>
        </authorList>
    </citation>
    <scope>NUCLEOTIDE SEQUENCE [LARGE SCALE GENOMIC DNA]</scope>
    <source>
        <strain evidence="9 10">HF-1101</strain>
    </source>
</reference>
<feature type="binding site" evidence="7">
    <location>
        <position position="23"/>
    </location>
    <ligand>
        <name>[4Fe-4S] cluster</name>
        <dbReference type="ChEBI" id="CHEBI:49883"/>
        <label>2</label>
    </ligand>
</feature>
<evidence type="ECO:0000256" key="3">
    <source>
        <dbReference type="ARBA" id="ARBA00022723"/>
    </source>
</evidence>
<dbReference type="RefSeq" id="WP_160942448.1">
    <property type="nucleotide sequence ID" value="NZ_CP063310.1"/>
</dbReference>
<dbReference type="KEGG" id="egd:GS424_009365"/>